<evidence type="ECO:0000313" key="2">
    <source>
        <dbReference type="EMBL" id="OIW16998.1"/>
    </source>
</evidence>
<reference evidence="2 3" key="1">
    <citation type="journal article" date="2017" name="Plant Biotechnol. J.">
        <title>A comprehensive draft genome sequence for lupin (Lupinus angustifolius), an emerging health food: insights into plant-microbe interactions and legume evolution.</title>
        <authorList>
            <person name="Hane J.K."/>
            <person name="Ming Y."/>
            <person name="Kamphuis L.G."/>
            <person name="Nelson M.N."/>
            <person name="Garg G."/>
            <person name="Atkins C.A."/>
            <person name="Bayer P.E."/>
            <person name="Bravo A."/>
            <person name="Bringans S."/>
            <person name="Cannon S."/>
            <person name="Edwards D."/>
            <person name="Foley R."/>
            <person name="Gao L.L."/>
            <person name="Harrison M.J."/>
            <person name="Huang W."/>
            <person name="Hurgobin B."/>
            <person name="Li S."/>
            <person name="Liu C.W."/>
            <person name="McGrath A."/>
            <person name="Morahan G."/>
            <person name="Murray J."/>
            <person name="Weller J."/>
            <person name="Jian J."/>
            <person name="Singh K.B."/>
        </authorList>
    </citation>
    <scope>NUCLEOTIDE SEQUENCE [LARGE SCALE GENOMIC DNA]</scope>
    <source>
        <strain evidence="3">cv. Tanjil</strain>
        <tissue evidence="2">Whole plant</tissue>
    </source>
</reference>
<dbReference type="OrthoDB" id="40579at2759"/>
<sequence length="159" mass="18009">MKRTPYYFIISSRFEYENEMHCRVDMDRRNQNAGGVQGFAGGEGEGAMQPGEGDSGEGVRRSTMKFPYEIFLSLRNHTAMATSSATVSIKKPVTQVIFYMDGLLLDTENFYTQVREIILARYNKTFDWNLKAKMMGMKAIEVARVFVEDIGSSDSLSVE</sequence>
<name>A0A4P1RRX6_LUPAN</name>
<dbReference type="FunFam" id="1.10.150.240:FF:000001">
    <property type="entry name" value="Haloacid dehalogenase-like hydrolase domain"/>
    <property type="match status" value="1"/>
</dbReference>
<proteinExistence type="predicted"/>
<dbReference type="KEGG" id="lang:109328953"/>
<dbReference type="PANTHER" id="PTHR18901">
    <property type="entry name" value="2-DEOXYGLUCOSE-6-PHOSPHATE PHOSPHATASE 2"/>
    <property type="match status" value="1"/>
</dbReference>
<dbReference type="InterPro" id="IPR036412">
    <property type="entry name" value="HAD-like_sf"/>
</dbReference>
<dbReference type="Proteomes" id="UP000188354">
    <property type="component" value="Chromosome LG02"/>
</dbReference>
<dbReference type="InterPro" id="IPR023198">
    <property type="entry name" value="PGP-like_dom2"/>
</dbReference>
<keyword evidence="3" id="KW-1185">Reference proteome</keyword>
<evidence type="ECO:0000256" key="1">
    <source>
        <dbReference type="SAM" id="MobiDB-lite"/>
    </source>
</evidence>
<dbReference type="AlphaFoldDB" id="A0A4P1RRX6"/>
<protein>
    <submittedName>
        <fullName evidence="2">Uncharacterized protein</fullName>
    </submittedName>
</protein>
<dbReference type="EMBL" id="CM007362">
    <property type="protein sequence ID" value="OIW16998.1"/>
    <property type="molecule type" value="Genomic_DNA"/>
</dbReference>
<dbReference type="PANTHER" id="PTHR18901:SF38">
    <property type="entry name" value="PSEUDOURIDINE-5'-PHOSPHATASE"/>
    <property type="match status" value="1"/>
</dbReference>
<organism evidence="2 3">
    <name type="scientific">Lupinus angustifolius</name>
    <name type="common">Narrow-leaved blue lupine</name>
    <dbReference type="NCBI Taxonomy" id="3871"/>
    <lineage>
        <taxon>Eukaryota</taxon>
        <taxon>Viridiplantae</taxon>
        <taxon>Streptophyta</taxon>
        <taxon>Embryophyta</taxon>
        <taxon>Tracheophyta</taxon>
        <taxon>Spermatophyta</taxon>
        <taxon>Magnoliopsida</taxon>
        <taxon>eudicotyledons</taxon>
        <taxon>Gunneridae</taxon>
        <taxon>Pentapetalae</taxon>
        <taxon>rosids</taxon>
        <taxon>fabids</taxon>
        <taxon>Fabales</taxon>
        <taxon>Fabaceae</taxon>
        <taxon>Papilionoideae</taxon>
        <taxon>50 kb inversion clade</taxon>
        <taxon>genistoids sensu lato</taxon>
        <taxon>core genistoids</taxon>
        <taxon>Genisteae</taxon>
        <taxon>Lupinus</taxon>
    </lineage>
</organism>
<dbReference type="GO" id="GO:0043136">
    <property type="term" value="F:sn-glycerol 3-phosphatase activity"/>
    <property type="evidence" value="ECO:0007669"/>
    <property type="project" value="TreeGrafter"/>
</dbReference>
<dbReference type="SUPFAM" id="SSF56784">
    <property type="entry name" value="HAD-like"/>
    <property type="match status" value="1"/>
</dbReference>
<gene>
    <name evidence="2" type="ORF">TanjilG_32865</name>
</gene>
<feature type="region of interest" description="Disordered" evidence="1">
    <location>
        <begin position="40"/>
        <end position="59"/>
    </location>
</feature>
<dbReference type="Gene3D" id="1.10.150.240">
    <property type="entry name" value="Putative phosphatase, domain 2"/>
    <property type="match status" value="1"/>
</dbReference>
<evidence type="ECO:0000313" key="3">
    <source>
        <dbReference type="Proteomes" id="UP000188354"/>
    </source>
</evidence>
<dbReference type="Gramene" id="OIW16998">
    <property type="protein sequence ID" value="OIW16998"/>
    <property type="gene ID" value="TanjilG_32865"/>
</dbReference>
<dbReference type="GO" id="GO:0006114">
    <property type="term" value="P:glycerol biosynthetic process"/>
    <property type="evidence" value="ECO:0007669"/>
    <property type="project" value="TreeGrafter"/>
</dbReference>
<dbReference type="STRING" id="3871.A0A4P1RRX6"/>
<accession>A0A4P1RRX6</accession>